<reference evidence="1 2" key="1">
    <citation type="submission" date="2015-01" db="EMBL/GenBank/DDBJ databases">
        <title>Sequencing and annotation of Micromonospora carbonacea strain JXNU-1 genome.</title>
        <authorList>
            <person name="Long Z."/>
            <person name="Huang Y."/>
            <person name="Jiang Y."/>
        </authorList>
    </citation>
    <scope>NUCLEOTIDE SEQUENCE [LARGE SCALE GENOMIC DNA]</scope>
    <source>
        <strain evidence="1 2">JXNU-1</strain>
    </source>
</reference>
<evidence type="ECO:0000313" key="2">
    <source>
        <dbReference type="Proteomes" id="UP000032254"/>
    </source>
</evidence>
<dbReference type="Proteomes" id="UP000032254">
    <property type="component" value="Unassembled WGS sequence"/>
</dbReference>
<gene>
    <name evidence="1" type="ORF">TK50_11070</name>
</gene>
<accession>A0A0D0V4K7</accession>
<evidence type="ECO:0008006" key="3">
    <source>
        <dbReference type="Google" id="ProtNLM"/>
    </source>
</evidence>
<sequence length="91" mass="9957">MVLLLVALAITLITLLVVSIVLFVKLVRVGSLIRSDLMPVKGKIAFWTGVVYALSPLDLLPDPIYLDDIGLLVGVLVYVRHLANQYGIADR</sequence>
<proteinExistence type="predicted"/>
<comment type="caution">
    <text evidence="1">The sequence shown here is derived from an EMBL/GenBank/DDBJ whole genome shotgun (WGS) entry which is preliminary data.</text>
</comment>
<name>A0A0D0V4K7_9ACTN</name>
<evidence type="ECO:0000313" key="1">
    <source>
        <dbReference type="EMBL" id="KIR65837.1"/>
    </source>
</evidence>
<organism evidence="1 2">
    <name type="scientific">Micromonospora haikouensis</name>
    <dbReference type="NCBI Taxonomy" id="686309"/>
    <lineage>
        <taxon>Bacteria</taxon>
        <taxon>Bacillati</taxon>
        <taxon>Actinomycetota</taxon>
        <taxon>Actinomycetes</taxon>
        <taxon>Micromonosporales</taxon>
        <taxon>Micromonosporaceae</taxon>
        <taxon>Micromonospora</taxon>
    </lineage>
</organism>
<keyword evidence="2" id="KW-1185">Reference proteome</keyword>
<dbReference type="AlphaFoldDB" id="A0A0D0V4K7"/>
<dbReference type="PATRIC" id="fig|47853.6.peg.2347"/>
<dbReference type="EMBL" id="JXSX01000001">
    <property type="protein sequence ID" value="KIR65837.1"/>
    <property type="molecule type" value="Genomic_DNA"/>
</dbReference>
<protein>
    <recommendedName>
        <fullName evidence="3">DUF1232 domain-containing protein</fullName>
    </recommendedName>
</protein>